<name>A0A2J6QMR8_9HELO</name>
<dbReference type="EMBL" id="KZ613465">
    <property type="protein sequence ID" value="PMD27546.1"/>
    <property type="molecule type" value="Genomic_DNA"/>
</dbReference>
<evidence type="ECO:0000313" key="2">
    <source>
        <dbReference type="Proteomes" id="UP000235672"/>
    </source>
</evidence>
<reference evidence="1 2" key="1">
    <citation type="submission" date="2016-05" db="EMBL/GenBank/DDBJ databases">
        <title>A degradative enzymes factory behind the ericoid mycorrhizal symbiosis.</title>
        <authorList>
            <consortium name="DOE Joint Genome Institute"/>
            <person name="Martino E."/>
            <person name="Morin E."/>
            <person name="Grelet G."/>
            <person name="Kuo A."/>
            <person name="Kohler A."/>
            <person name="Daghino S."/>
            <person name="Barry K."/>
            <person name="Choi C."/>
            <person name="Cichocki N."/>
            <person name="Clum A."/>
            <person name="Copeland A."/>
            <person name="Hainaut M."/>
            <person name="Haridas S."/>
            <person name="Labutti K."/>
            <person name="Lindquist E."/>
            <person name="Lipzen A."/>
            <person name="Khouja H.-R."/>
            <person name="Murat C."/>
            <person name="Ohm R."/>
            <person name="Olson A."/>
            <person name="Spatafora J."/>
            <person name="Veneault-Fourrey C."/>
            <person name="Henrissat B."/>
            <person name="Grigoriev I."/>
            <person name="Martin F."/>
            <person name="Perotto S."/>
        </authorList>
    </citation>
    <scope>NUCLEOTIDE SEQUENCE [LARGE SCALE GENOMIC DNA]</scope>
    <source>
        <strain evidence="1 2">UAMH 7357</strain>
    </source>
</reference>
<dbReference type="AlphaFoldDB" id="A0A2J6QMR8"/>
<gene>
    <name evidence="1" type="ORF">NA56DRAFT_696547</name>
</gene>
<accession>A0A2J6QMR8</accession>
<proteinExistence type="predicted"/>
<dbReference type="Proteomes" id="UP000235672">
    <property type="component" value="Unassembled WGS sequence"/>
</dbReference>
<protein>
    <submittedName>
        <fullName evidence="1">Uncharacterized protein</fullName>
    </submittedName>
</protein>
<evidence type="ECO:0000313" key="1">
    <source>
        <dbReference type="EMBL" id="PMD27546.1"/>
    </source>
</evidence>
<sequence length="220" mass="24842">MGFRQNFVVYRKGIAESMDRSRSRCVKGPSCPWSNARLSLPSGQSDDLQSIDLKKYFKAAPENLLLIARHRAKIIDSYWSRISTSLCLLRHFLQQFVSRETYSPSDTFWRKHEEAFDAPAQFHAEMIGERQSAPDALRLQEGIGLLQVAKMINSQPCLAKSSWRVWMWGMWGGYHPLGDPEGNGIPGGPSVLYGGYAIKSNRDESSQRIMLQVGGQLFKG</sequence>
<keyword evidence="2" id="KW-1185">Reference proteome</keyword>
<organism evidence="1 2">
    <name type="scientific">Hyaloscypha hepaticicola</name>
    <dbReference type="NCBI Taxonomy" id="2082293"/>
    <lineage>
        <taxon>Eukaryota</taxon>
        <taxon>Fungi</taxon>
        <taxon>Dikarya</taxon>
        <taxon>Ascomycota</taxon>
        <taxon>Pezizomycotina</taxon>
        <taxon>Leotiomycetes</taxon>
        <taxon>Helotiales</taxon>
        <taxon>Hyaloscyphaceae</taxon>
        <taxon>Hyaloscypha</taxon>
    </lineage>
</organism>